<reference evidence="1" key="1">
    <citation type="submission" date="2020-06" db="EMBL/GenBank/DDBJ databases">
        <authorList>
            <consortium name="Plant Systems Biology data submission"/>
        </authorList>
    </citation>
    <scope>NUCLEOTIDE SEQUENCE</scope>
    <source>
        <strain evidence="1">D6</strain>
    </source>
</reference>
<comment type="caution">
    <text evidence="1">The sequence shown here is derived from an EMBL/GenBank/DDBJ whole genome shotgun (WGS) entry which is preliminary data.</text>
</comment>
<dbReference type="PANTHER" id="PTHR33050:SF7">
    <property type="entry name" value="RIBONUCLEASE H"/>
    <property type="match status" value="1"/>
</dbReference>
<accession>A0A9N8EUL9</accession>
<protein>
    <submittedName>
        <fullName evidence="1">Uncharacterized protein</fullName>
    </submittedName>
</protein>
<proteinExistence type="predicted"/>
<dbReference type="SUPFAM" id="SSF56672">
    <property type="entry name" value="DNA/RNA polymerases"/>
    <property type="match status" value="1"/>
</dbReference>
<dbReference type="EMBL" id="CAICTM010001734">
    <property type="protein sequence ID" value="CAB9525841.1"/>
    <property type="molecule type" value="Genomic_DNA"/>
</dbReference>
<dbReference type="PANTHER" id="PTHR33050">
    <property type="entry name" value="REVERSE TRANSCRIPTASE DOMAIN-CONTAINING PROTEIN"/>
    <property type="match status" value="1"/>
</dbReference>
<sequence length="731" mass="83326">MLIHFVSDPPSYWTYQQPDKDEKTKRLVESKLQKVLRRRYFDKDQDVLSLMSYFHVPKGKDDIRMVYDATKCQLNKAIIIPGFPMPTIDTHLRAVEVGTHMCDVDIGEMFLNFMMHPSLRPYCGVDLTPYDLDLSEVGPQPSSKHVVVSWNRIAMGLTWSPYQAVLSMHFAEEVMRGDRTDKSNVFTWDKVRLNLPGMASYTPHLPWVSKVRGDKDKVAADVFTFVDDLRPCGADAKESWSAGRKAASTINWLGCQDAPRKRRDSRPDPGAWAGCVLRTLKGVFTLVSDEKWEKLKWHLSNTEAMIVADPDRLESSELQRVRGFLNYVAQTYKALVPFITGFHLTIDGWRPNRDLRGWRLTSKQAPIAEKDYPAAPKFVKAKPRLISDVKCLIVLCSSPKPPHRRVRPLRTAVVFYGFGDASGSAFAGTIAQQGSLQVDFEFGQWTEKDVEETSSNWKELTNLVEFIEERARSGSIRDAELFMFTDNSTAEAAYWKGSSKSQLLLDLVLRLRMVELHFGLLLHVVHVSGKRMIAQGTDGLSRGSHGTGVMRGVDMISFVPLHQTCIERSPAFGEWFWDVVSGAKPTLLTPENWFENVLGHGAHVWFPPPAAADVVSERLRIARHKRPNSLHIVVVPRLMTGRWRKQLGKAADVYFRLEHDAWWPIKSQFEPLLMFVCLPYLVHRPRFEPRQGLVERFVRVLCRDNLPQADEQVQRALLRKLFGEARALCAL</sequence>
<evidence type="ECO:0000313" key="2">
    <source>
        <dbReference type="Proteomes" id="UP001153069"/>
    </source>
</evidence>
<dbReference type="InterPro" id="IPR052055">
    <property type="entry name" value="Hepadnavirus_pol/RT"/>
</dbReference>
<keyword evidence="2" id="KW-1185">Reference proteome</keyword>
<gene>
    <name evidence="1" type="ORF">SEMRO_1736_G294361.1</name>
</gene>
<dbReference type="InterPro" id="IPR043502">
    <property type="entry name" value="DNA/RNA_pol_sf"/>
</dbReference>
<dbReference type="AlphaFoldDB" id="A0A9N8EUL9"/>
<organism evidence="1 2">
    <name type="scientific">Seminavis robusta</name>
    <dbReference type="NCBI Taxonomy" id="568900"/>
    <lineage>
        <taxon>Eukaryota</taxon>
        <taxon>Sar</taxon>
        <taxon>Stramenopiles</taxon>
        <taxon>Ochrophyta</taxon>
        <taxon>Bacillariophyta</taxon>
        <taxon>Bacillariophyceae</taxon>
        <taxon>Bacillariophycidae</taxon>
        <taxon>Naviculales</taxon>
        <taxon>Naviculaceae</taxon>
        <taxon>Seminavis</taxon>
    </lineage>
</organism>
<dbReference type="OrthoDB" id="46137at2759"/>
<evidence type="ECO:0000313" key="1">
    <source>
        <dbReference type="EMBL" id="CAB9525841.1"/>
    </source>
</evidence>
<dbReference type="Proteomes" id="UP001153069">
    <property type="component" value="Unassembled WGS sequence"/>
</dbReference>
<name>A0A9N8EUL9_9STRA</name>